<name>A0A2H3TJQ6_FUSOX</name>
<feature type="region of interest" description="Disordered" evidence="1">
    <location>
        <begin position="27"/>
        <end position="50"/>
    </location>
</feature>
<evidence type="ECO:0000313" key="2">
    <source>
        <dbReference type="EMBL" id="SCO85951.1"/>
    </source>
</evidence>
<reference evidence="3" key="1">
    <citation type="submission" date="2016-09" db="EMBL/GenBank/DDBJ databases">
        <authorList>
            <person name="Guldener U."/>
        </authorList>
    </citation>
    <scope>NUCLEOTIDE SEQUENCE [LARGE SCALE GENOMIC DNA]</scope>
    <source>
        <strain evidence="3">V64-1</strain>
    </source>
</reference>
<feature type="compositionally biased region" description="Basic and acidic residues" evidence="1">
    <location>
        <begin position="33"/>
        <end position="50"/>
    </location>
</feature>
<dbReference type="OrthoDB" id="10271709at2759"/>
<sequence>MTCIALAVDKKHKSGCFAIFTQSPRFLQGPSRGHGDARIREGHEATATET</sequence>
<accession>A0A2H3TJQ6</accession>
<evidence type="ECO:0000313" key="3">
    <source>
        <dbReference type="Proteomes" id="UP000219369"/>
    </source>
</evidence>
<organism evidence="2 3">
    <name type="scientific">Fusarium oxysporum</name>
    <name type="common">Fusarium vascular wilt</name>
    <dbReference type="NCBI Taxonomy" id="5507"/>
    <lineage>
        <taxon>Eukaryota</taxon>
        <taxon>Fungi</taxon>
        <taxon>Dikarya</taxon>
        <taxon>Ascomycota</taxon>
        <taxon>Pezizomycotina</taxon>
        <taxon>Sordariomycetes</taxon>
        <taxon>Hypocreomycetidae</taxon>
        <taxon>Hypocreales</taxon>
        <taxon>Nectriaceae</taxon>
        <taxon>Fusarium</taxon>
        <taxon>Fusarium oxysporum species complex</taxon>
    </lineage>
</organism>
<evidence type="ECO:0000256" key="1">
    <source>
        <dbReference type="SAM" id="MobiDB-lite"/>
    </source>
</evidence>
<proteinExistence type="predicted"/>
<gene>
    <name evidence="2" type="ORF">FRV6_10078</name>
</gene>
<dbReference type="Proteomes" id="UP000219369">
    <property type="component" value="Unassembled WGS sequence"/>
</dbReference>
<protein>
    <submittedName>
        <fullName evidence="2">Uncharacterized protein</fullName>
    </submittedName>
</protein>
<dbReference type="EMBL" id="FMJY01000005">
    <property type="protein sequence ID" value="SCO85951.1"/>
    <property type="molecule type" value="Genomic_DNA"/>
</dbReference>
<dbReference type="AlphaFoldDB" id="A0A2H3TJQ6"/>